<dbReference type="STRING" id="3068.D8UDW4"/>
<protein>
    <submittedName>
        <fullName evidence="1">Uncharacterized protein</fullName>
    </submittedName>
</protein>
<sequence length="290" mass="30861">MSEFVLVCSHPDSMRKVCSNTLMASVVSKRCTPMLIVEVKAAVDVAKHLWQPLATAPVWVLLTDMQTWYFAKVQHAGPQPQTNEQGAAAAAAQAPTSVVLQDPAASPMWAKASLYVYSIQLYGEIHAGMQTTDNSNYYKVLQQLLQIMYPGLHLRELPTRQDAGQEVINSQTESWVKQSLVNAKEIANLAVETAKLAAAAVALMQVLLGCSIASAMHEGWLEVAAPAGTVERADSAGGVAGLANKSGNGPLQFRACCVGHKGWLLVPAPTGCIAGGDSTGLLWQQRPAAV</sequence>
<accession>D8UDW4</accession>
<dbReference type="EMBL" id="GL378386">
    <property type="protein sequence ID" value="EFJ42162.1"/>
    <property type="molecule type" value="Genomic_DNA"/>
</dbReference>
<evidence type="ECO:0000313" key="2">
    <source>
        <dbReference type="Proteomes" id="UP000001058"/>
    </source>
</evidence>
<name>D8UDW4_VOLCA</name>
<gene>
    <name evidence="1" type="ORF">VOLCADRAFT_97880</name>
</gene>
<dbReference type="GeneID" id="9622585"/>
<dbReference type="InParanoid" id="D8UDW4"/>
<dbReference type="KEGG" id="vcn:VOLCADRAFT_97880"/>
<keyword evidence="2" id="KW-1185">Reference proteome</keyword>
<dbReference type="AlphaFoldDB" id="D8UDW4"/>
<dbReference type="Proteomes" id="UP000001058">
    <property type="component" value="Unassembled WGS sequence"/>
</dbReference>
<dbReference type="RefSeq" id="XP_002956859.1">
    <property type="nucleotide sequence ID" value="XM_002956813.1"/>
</dbReference>
<organism evidence="2">
    <name type="scientific">Volvox carteri f. nagariensis</name>
    <dbReference type="NCBI Taxonomy" id="3068"/>
    <lineage>
        <taxon>Eukaryota</taxon>
        <taxon>Viridiplantae</taxon>
        <taxon>Chlorophyta</taxon>
        <taxon>core chlorophytes</taxon>
        <taxon>Chlorophyceae</taxon>
        <taxon>CS clade</taxon>
        <taxon>Chlamydomonadales</taxon>
        <taxon>Volvocaceae</taxon>
        <taxon>Volvox</taxon>
    </lineage>
</organism>
<proteinExistence type="predicted"/>
<evidence type="ECO:0000313" key="1">
    <source>
        <dbReference type="EMBL" id="EFJ42162.1"/>
    </source>
</evidence>
<reference evidence="1 2" key="1">
    <citation type="journal article" date="2010" name="Science">
        <title>Genomic analysis of organismal complexity in the multicellular green alga Volvox carteri.</title>
        <authorList>
            <person name="Prochnik S.E."/>
            <person name="Umen J."/>
            <person name="Nedelcu A.M."/>
            <person name="Hallmann A."/>
            <person name="Miller S.M."/>
            <person name="Nishii I."/>
            <person name="Ferris P."/>
            <person name="Kuo A."/>
            <person name="Mitros T."/>
            <person name="Fritz-Laylin L.K."/>
            <person name="Hellsten U."/>
            <person name="Chapman J."/>
            <person name="Simakov O."/>
            <person name="Rensing S.A."/>
            <person name="Terry A."/>
            <person name="Pangilinan J."/>
            <person name="Kapitonov V."/>
            <person name="Jurka J."/>
            <person name="Salamov A."/>
            <person name="Shapiro H."/>
            <person name="Schmutz J."/>
            <person name="Grimwood J."/>
            <person name="Lindquist E."/>
            <person name="Lucas S."/>
            <person name="Grigoriev I.V."/>
            <person name="Schmitt R."/>
            <person name="Kirk D."/>
            <person name="Rokhsar D.S."/>
        </authorList>
    </citation>
    <scope>NUCLEOTIDE SEQUENCE [LARGE SCALE GENOMIC DNA]</scope>
    <source>
        <strain evidence="2">f. Nagariensis / Eve</strain>
    </source>
</reference>